<comment type="caution">
    <text evidence="5">The sequence shown here is derived from an EMBL/GenBank/DDBJ whole genome shotgun (WGS) entry which is preliminary data.</text>
</comment>
<dbReference type="OrthoDB" id="8556969at2"/>
<dbReference type="Proteomes" id="UP000239469">
    <property type="component" value="Unassembled WGS sequence"/>
</dbReference>
<proteinExistence type="inferred from homology"/>
<dbReference type="InterPro" id="IPR002104">
    <property type="entry name" value="Integrase_catalytic"/>
</dbReference>
<dbReference type="EMBL" id="MTBD01000035">
    <property type="protein sequence ID" value="PRP69079.1"/>
    <property type="molecule type" value="Genomic_DNA"/>
</dbReference>
<dbReference type="GO" id="GO:0006310">
    <property type="term" value="P:DNA recombination"/>
    <property type="evidence" value="ECO:0007669"/>
    <property type="project" value="UniProtKB-KW"/>
</dbReference>
<dbReference type="InterPro" id="IPR050808">
    <property type="entry name" value="Phage_Integrase"/>
</dbReference>
<keyword evidence="3" id="KW-0233">DNA recombination</keyword>
<dbReference type="PANTHER" id="PTHR30629:SF6">
    <property type="entry name" value="PROPHAGE INTEGRASE INTA-RELATED"/>
    <property type="match status" value="1"/>
</dbReference>
<evidence type="ECO:0000313" key="5">
    <source>
        <dbReference type="EMBL" id="PRP69079.1"/>
    </source>
</evidence>
<dbReference type="PANTHER" id="PTHR30629">
    <property type="entry name" value="PROPHAGE INTEGRASE"/>
    <property type="match status" value="1"/>
</dbReference>
<protein>
    <submittedName>
        <fullName evidence="5">Preprotein translocase</fullName>
    </submittedName>
</protein>
<dbReference type="RefSeq" id="WP_106077833.1">
    <property type="nucleotide sequence ID" value="NZ_MTBD01000035.1"/>
</dbReference>
<dbReference type="GO" id="GO:0003677">
    <property type="term" value="F:DNA binding"/>
    <property type="evidence" value="ECO:0007669"/>
    <property type="project" value="InterPro"/>
</dbReference>
<dbReference type="InterPro" id="IPR013762">
    <property type="entry name" value="Integrase-like_cat_sf"/>
</dbReference>
<dbReference type="Pfam" id="PF13356">
    <property type="entry name" value="Arm-DNA-bind_3"/>
    <property type="match status" value="1"/>
</dbReference>
<evidence type="ECO:0000256" key="1">
    <source>
        <dbReference type="ARBA" id="ARBA00008857"/>
    </source>
</evidence>
<evidence type="ECO:0000256" key="2">
    <source>
        <dbReference type="ARBA" id="ARBA00022908"/>
    </source>
</evidence>
<evidence type="ECO:0000256" key="3">
    <source>
        <dbReference type="ARBA" id="ARBA00023172"/>
    </source>
</evidence>
<feature type="domain" description="Tyr recombinase" evidence="4">
    <location>
        <begin position="233"/>
        <end position="427"/>
    </location>
</feature>
<dbReference type="GO" id="GO:0015074">
    <property type="term" value="P:DNA integration"/>
    <property type="evidence" value="ECO:0007669"/>
    <property type="project" value="UniProtKB-KW"/>
</dbReference>
<evidence type="ECO:0000313" key="6">
    <source>
        <dbReference type="Proteomes" id="UP000239469"/>
    </source>
</evidence>
<name>A0A2S9X036_9NEIS</name>
<dbReference type="Gene3D" id="3.30.160.390">
    <property type="entry name" value="Integrase, DNA-binding domain"/>
    <property type="match status" value="1"/>
</dbReference>
<dbReference type="Pfam" id="PF00589">
    <property type="entry name" value="Phage_integrase"/>
    <property type="match status" value="1"/>
</dbReference>
<dbReference type="PROSITE" id="PS51898">
    <property type="entry name" value="TYR_RECOMBINASE"/>
    <property type="match status" value="1"/>
</dbReference>
<organism evidence="5 6">
    <name type="scientific">Chromobacterium amazonense</name>
    <dbReference type="NCBI Taxonomy" id="1382803"/>
    <lineage>
        <taxon>Bacteria</taxon>
        <taxon>Pseudomonadati</taxon>
        <taxon>Pseudomonadota</taxon>
        <taxon>Betaproteobacteria</taxon>
        <taxon>Neisseriales</taxon>
        <taxon>Chromobacteriaceae</taxon>
        <taxon>Chromobacterium</taxon>
    </lineage>
</organism>
<dbReference type="AlphaFoldDB" id="A0A2S9X036"/>
<dbReference type="InterPro" id="IPR025166">
    <property type="entry name" value="Integrase_DNA_bind_dom"/>
</dbReference>
<evidence type="ECO:0000259" key="4">
    <source>
        <dbReference type="PROSITE" id="PS51898"/>
    </source>
</evidence>
<dbReference type="InterPro" id="IPR038488">
    <property type="entry name" value="Integrase_DNA-bd_sf"/>
</dbReference>
<accession>A0A2S9X036</accession>
<dbReference type="Gene3D" id="1.10.443.10">
    <property type="entry name" value="Intergrase catalytic core"/>
    <property type="match status" value="1"/>
</dbReference>
<comment type="similarity">
    <text evidence="1">Belongs to the 'phage' integrase family.</text>
</comment>
<reference evidence="5 6" key="1">
    <citation type="submission" date="2017-01" db="EMBL/GenBank/DDBJ databases">
        <title>New insights into the genetic diversity of Chromobacterium isolated from tropical freshwater lake.</title>
        <authorList>
            <person name="Santos A.B."/>
            <person name="Nascimento A.M."/>
            <person name="Da Silva P.C."/>
        </authorList>
    </citation>
    <scope>NUCLEOTIDE SEQUENCE [LARGE SCALE GENOMIC DNA]</scope>
    <source>
        <strain evidence="5 6">56AF</strain>
    </source>
</reference>
<dbReference type="SUPFAM" id="SSF56349">
    <property type="entry name" value="DNA breaking-rejoining enzymes"/>
    <property type="match status" value="1"/>
</dbReference>
<gene>
    <name evidence="5" type="ORF">BUE93_18670</name>
</gene>
<keyword evidence="2" id="KW-0229">DNA integration</keyword>
<sequence>MSKQNFTAARVEGFQCEAGKQQTIYWDAKTPGFGLRVTSKGARAYIFESRLFGKTVRMTIGDARAWELGRARTEAARLRTLIDDGKDPREVRAEQQAAHEARRAESLRHDLLVRDVWDQYLEARKEKWSDRHYLDHLRLSEAGGRSAKKGGRQIVPGPLAALMVLRLSELTRETVDAWLGEEVKIRPARARLAFSLLKAFITWSQEQPEYEGLASPEVCTNKRIREHLPKQQIKVDCLQREQLTAWFAAVRSLSNPVIATYLQALLITGARREEMAALRWADVDFKWRSLSISDKVEESGRVIPLTPYLASLLLDLKKRNETSPSKRALAELQRKGRSWVPSQWVFCSNTSKDGKIAEPRIGHRKALLAAELPHLTLHGLRRSFGTLAEWLECPTGVVAQIMGHKPSAIAEKHYRRRSIDLLRVWHDKIEAWMIKQAGIQYGKGPDI</sequence>
<dbReference type="InterPro" id="IPR011010">
    <property type="entry name" value="DNA_brk_join_enz"/>
</dbReference>